<evidence type="ECO:0000313" key="2">
    <source>
        <dbReference type="EMBL" id="AFU98367.1"/>
    </source>
</evidence>
<dbReference type="eggNOG" id="ENOG503313J">
    <property type="taxonomic scope" value="Bacteria"/>
</dbReference>
<reference evidence="2 3" key="1">
    <citation type="journal article" date="2013" name="Genome Announc.">
        <title>Complete genome sequence of Simiduia agarivorans SA1(T), a marine bacterium able to degrade a variety of polysaccharides.</title>
        <authorList>
            <person name="Lin S.Y."/>
            <person name="Shieh W.Y."/>
            <person name="Chen J.S."/>
            <person name="Tang S.L."/>
        </authorList>
    </citation>
    <scope>NUCLEOTIDE SEQUENCE [LARGE SCALE GENOMIC DNA]</scope>
    <source>
        <strain evidence="3">DSM 21679 / JCM 13881 / BCRC 17597 / SA1</strain>
    </source>
</reference>
<dbReference type="RefSeq" id="WP_015046540.1">
    <property type="nucleotide sequence ID" value="NC_018868.3"/>
</dbReference>
<gene>
    <name evidence="2" type="ordered locus">M5M_05830</name>
</gene>
<feature type="transmembrane region" description="Helical" evidence="1">
    <location>
        <begin position="33"/>
        <end position="51"/>
    </location>
</feature>
<keyword evidence="3" id="KW-1185">Reference proteome</keyword>
<dbReference type="Proteomes" id="UP000000466">
    <property type="component" value="Chromosome"/>
</dbReference>
<dbReference type="OrthoDB" id="6401895at2"/>
<evidence type="ECO:0000256" key="1">
    <source>
        <dbReference type="SAM" id="Phobius"/>
    </source>
</evidence>
<evidence type="ECO:0000313" key="3">
    <source>
        <dbReference type="Proteomes" id="UP000000466"/>
    </source>
</evidence>
<dbReference type="KEGG" id="saga:M5M_05830"/>
<keyword evidence="1" id="KW-0812">Transmembrane</keyword>
<accession>K4KWQ2</accession>
<dbReference type="EMBL" id="CP003746">
    <property type="protein sequence ID" value="AFU98367.1"/>
    <property type="molecule type" value="Genomic_DNA"/>
</dbReference>
<keyword evidence="1" id="KW-0472">Membrane</keyword>
<dbReference type="NCBIfam" id="NF033632">
    <property type="entry name" value="SLATT_4"/>
    <property type="match status" value="1"/>
</dbReference>
<dbReference type="HOGENOM" id="CLU_1634262_0_0_6"/>
<organism evidence="2 3">
    <name type="scientific">Simiduia agarivorans (strain DSM 21679 / JCM 13881 / BCRC 17597 / SA1)</name>
    <dbReference type="NCBI Taxonomy" id="1117647"/>
    <lineage>
        <taxon>Bacteria</taxon>
        <taxon>Pseudomonadati</taxon>
        <taxon>Pseudomonadota</taxon>
        <taxon>Gammaproteobacteria</taxon>
        <taxon>Cellvibrionales</taxon>
        <taxon>Cellvibrionaceae</taxon>
        <taxon>Simiduia</taxon>
    </lineage>
</organism>
<protein>
    <recommendedName>
        <fullName evidence="4">SMODS and SLOG-associating 2TM effector domain-containing protein</fullName>
    </recommendedName>
</protein>
<name>K4KWQ2_SIMAS</name>
<proteinExistence type="predicted"/>
<dbReference type="AlphaFoldDB" id="K4KWQ2"/>
<feature type="transmembrane region" description="Helical" evidence="1">
    <location>
        <begin position="63"/>
        <end position="81"/>
    </location>
</feature>
<evidence type="ECO:0008006" key="4">
    <source>
        <dbReference type="Google" id="ProtNLM"/>
    </source>
</evidence>
<sequence length="162" mass="18563">MRLDCILLKMHREATTRSVAHHYVAASLAKKHLFLGIPLVVITAIVGADVYPNDGGKIFPSHVISWIAISAVVLSSLQTFMKFQEDAEKHRGVGAQWESLRRDLERDIELETQENYEILSIKSEILRSASPIIPARMWSQAVSRYDEIRKEQWPDYFAKENK</sequence>
<keyword evidence="1" id="KW-1133">Transmembrane helix</keyword>